<feature type="region of interest" description="Disordered" evidence="1">
    <location>
        <begin position="91"/>
        <end position="123"/>
    </location>
</feature>
<gene>
    <name evidence="3" type="ORF">L3X38_020072</name>
</gene>
<proteinExistence type="predicted"/>
<dbReference type="Pfam" id="PF07727">
    <property type="entry name" value="RVT_2"/>
    <property type="match status" value="1"/>
</dbReference>
<comment type="caution">
    <text evidence="3">The sequence shown here is derived from an EMBL/GenBank/DDBJ whole genome shotgun (WGS) entry which is preliminary data.</text>
</comment>
<evidence type="ECO:0000313" key="3">
    <source>
        <dbReference type="EMBL" id="KAI5340798.1"/>
    </source>
</evidence>
<accession>A0AAD4WD35</accession>
<evidence type="ECO:0000256" key="1">
    <source>
        <dbReference type="SAM" id="MobiDB-lite"/>
    </source>
</evidence>
<feature type="domain" description="Reverse transcriptase Ty1/copia-type" evidence="2">
    <location>
        <begin position="227"/>
        <end position="331"/>
    </location>
</feature>
<dbReference type="EMBL" id="JAJFAZ020000003">
    <property type="protein sequence ID" value="KAI5340798.1"/>
    <property type="molecule type" value="Genomic_DNA"/>
</dbReference>
<dbReference type="InterPro" id="IPR013103">
    <property type="entry name" value="RVT_2"/>
</dbReference>
<dbReference type="InterPro" id="IPR043502">
    <property type="entry name" value="DNA/RNA_pol_sf"/>
</dbReference>
<reference evidence="3 4" key="1">
    <citation type="journal article" date="2022" name="G3 (Bethesda)">
        <title>Whole-genome sequence and methylome profiling of the almond [Prunus dulcis (Mill.) D.A. Webb] cultivar 'Nonpareil'.</title>
        <authorList>
            <person name="D'Amico-Willman K.M."/>
            <person name="Ouma W.Z."/>
            <person name="Meulia T."/>
            <person name="Sideli G.M."/>
            <person name="Gradziel T.M."/>
            <person name="Fresnedo-Ramirez J."/>
        </authorList>
    </citation>
    <scope>NUCLEOTIDE SEQUENCE [LARGE SCALE GENOMIC DNA]</scope>
    <source>
        <strain evidence="3">Clone GOH B32 T37-40</strain>
    </source>
</reference>
<keyword evidence="4" id="KW-1185">Reference proteome</keyword>
<organism evidence="3 4">
    <name type="scientific">Prunus dulcis</name>
    <name type="common">Almond</name>
    <name type="synonym">Amygdalus dulcis</name>
    <dbReference type="NCBI Taxonomy" id="3755"/>
    <lineage>
        <taxon>Eukaryota</taxon>
        <taxon>Viridiplantae</taxon>
        <taxon>Streptophyta</taxon>
        <taxon>Embryophyta</taxon>
        <taxon>Tracheophyta</taxon>
        <taxon>Spermatophyta</taxon>
        <taxon>Magnoliopsida</taxon>
        <taxon>eudicotyledons</taxon>
        <taxon>Gunneridae</taxon>
        <taxon>Pentapetalae</taxon>
        <taxon>rosids</taxon>
        <taxon>fabids</taxon>
        <taxon>Rosales</taxon>
        <taxon>Rosaceae</taxon>
        <taxon>Amygdaloideae</taxon>
        <taxon>Amygdaleae</taxon>
        <taxon>Prunus</taxon>
    </lineage>
</organism>
<evidence type="ECO:0000313" key="4">
    <source>
        <dbReference type="Proteomes" id="UP001054821"/>
    </source>
</evidence>
<dbReference type="AlphaFoldDB" id="A0AAD4WD35"/>
<name>A0AAD4WD35_PRUDU</name>
<feature type="compositionally biased region" description="Polar residues" evidence="1">
    <location>
        <begin position="91"/>
        <end position="100"/>
    </location>
</feature>
<protein>
    <recommendedName>
        <fullName evidence="2">Reverse transcriptase Ty1/copia-type domain-containing protein</fullName>
    </recommendedName>
</protein>
<feature type="compositionally biased region" description="Low complexity" evidence="1">
    <location>
        <begin position="101"/>
        <end position="121"/>
    </location>
</feature>
<evidence type="ECO:0000259" key="2">
    <source>
        <dbReference type="Pfam" id="PF07727"/>
    </source>
</evidence>
<dbReference type="SUPFAM" id="SSF56672">
    <property type="entry name" value="DNA/RNA polymerases"/>
    <property type="match status" value="1"/>
</dbReference>
<sequence length="427" mass="47904">MPSSVLHNQSPYFRLFGHHPNLASLRIFGFICYNRITAKCVISRHVLHDEAVFPFKQINPGICRQSSQFSSPASVAPVIFSLPSRLSQASLNSQDPSSLASDTQVSTSQSQSISSTPGSLSPIQHQASLDEQQLQAMFPFEVSDVSSSSVSTPDSLVSLFTINDHPMITRSKSGIVQNKEFPDYQGYFTYLHAIPELDEPSSFRVASFSSEWRQAMKEEIDALHIQDTWILVPSPGDKNIIGSKWVYKIKRNPDGSVGRYKARLVAQRFSQEPSFDFGETFSPVVRHTTVRLVLSIAAMNQWKLRQLDVKNAFLQGDLEEEVFMKQPPGFEDFTHPQFHTGNDIIILLRYVDNIIITGSSDQLIQRVVTNLSEVFEMKDMGQLTVFLGLQISYNSFGDIERTRPEFSKTRGKSCGIPDITSMSGLTY</sequence>
<dbReference type="Proteomes" id="UP001054821">
    <property type="component" value="Chromosome 3"/>
</dbReference>